<gene>
    <name evidence="8" type="ORF">SAMN04488135_102370</name>
</gene>
<organism evidence="8 9">
    <name type="scientific">Pollutimonas bauzanensis</name>
    <dbReference type="NCBI Taxonomy" id="658167"/>
    <lineage>
        <taxon>Bacteria</taxon>
        <taxon>Pseudomonadati</taxon>
        <taxon>Pseudomonadota</taxon>
        <taxon>Betaproteobacteria</taxon>
        <taxon>Burkholderiales</taxon>
        <taxon>Alcaligenaceae</taxon>
        <taxon>Pollutimonas</taxon>
    </lineage>
</organism>
<dbReference type="STRING" id="658167.SAMN04488135_102370"/>
<dbReference type="PROSITE" id="PS50893">
    <property type="entry name" value="ABC_TRANSPORTER_2"/>
    <property type="match status" value="1"/>
</dbReference>
<dbReference type="InterPro" id="IPR027417">
    <property type="entry name" value="P-loop_NTPase"/>
</dbReference>
<comment type="similarity">
    <text evidence="1">Belongs to the ABC transporter superfamily.</text>
</comment>
<evidence type="ECO:0000256" key="2">
    <source>
        <dbReference type="ARBA" id="ARBA00022448"/>
    </source>
</evidence>
<reference evidence="8 9" key="1">
    <citation type="submission" date="2016-11" db="EMBL/GenBank/DDBJ databases">
        <authorList>
            <person name="Jaros S."/>
            <person name="Januszkiewicz K."/>
            <person name="Wedrychowicz H."/>
        </authorList>
    </citation>
    <scope>NUCLEOTIDE SEQUENCE [LARGE SCALE GENOMIC DNA]</scope>
    <source>
        <strain evidence="8 9">CGMCC 1.10190</strain>
    </source>
</reference>
<dbReference type="InterPro" id="IPR003593">
    <property type="entry name" value="AAA+_ATPase"/>
</dbReference>
<dbReference type="InterPro" id="IPR003439">
    <property type="entry name" value="ABC_transporter-like_ATP-bd"/>
</dbReference>
<keyword evidence="4" id="KW-0547">Nucleotide-binding</keyword>
<dbReference type="InterPro" id="IPR052156">
    <property type="entry name" value="BCAA_Transport_ATP-bd_LivF"/>
</dbReference>
<evidence type="ECO:0000313" key="9">
    <source>
        <dbReference type="Proteomes" id="UP000184226"/>
    </source>
</evidence>
<dbReference type="RefSeq" id="WP_073101995.1">
    <property type="nucleotide sequence ID" value="NZ_FQXE01000002.1"/>
</dbReference>
<dbReference type="PANTHER" id="PTHR43820:SF4">
    <property type="entry name" value="HIGH-AFFINITY BRANCHED-CHAIN AMINO ACID TRANSPORT ATP-BINDING PROTEIN LIVF"/>
    <property type="match status" value="1"/>
</dbReference>
<evidence type="ECO:0000256" key="1">
    <source>
        <dbReference type="ARBA" id="ARBA00005417"/>
    </source>
</evidence>
<dbReference type="Proteomes" id="UP000184226">
    <property type="component" value="Unassembled WGS sequence"/>
</dbReference>
<dbReference type="EMBL" id="FQXE01000002">
    <property type="protein sequence ID" value="SHH17116.1"/>
    <property type="molecule type" value="Genomic_DNA"/>
</dbReference>
<sequence>MLEIASAVVSYGRIQAVRDASLRVSEGELIALIGPNGAGKSTLLNAASGLLRAHSGSIMFAGHHIAGWRPDKIARAGLLQVPEGRQVLGPLSVEDNLLLGRQAAAGRPPRHALDDIYRLFPILQERRQQKAGTLSGGQQQMLAIGRALMGCPRLLMLDEPSLGLAPIIVKQVFDALRDLRETGLTILLVEQNASLALAISDRAYVMEHGRIVLGGPSAELRHDPRVIEHYLPSIDADASGDAPVFPE</sequence>
<dbReference type="PANTHER" id="PTHR43820">
    <property type="entry name" value="HIGH-AFFINITY BRANCHED-CHAIN AMINO ACID TRANSPORT ATP-BINDING PROTEIN LIVF"/>
    <property type="match status" value="1"/>
</dbReference>
<feature type="domain" description="ABC transporter" evidence="7">
    <location>
        <begin position="2"/>
        <end position="233"/>
    </location>
</feature>
<name>A0A1M5QTB5_9BURK</name>
<evidence type="ECO:0000259" key="7">
    <source>
        <dbReference type="PROSITE" id="PS50893"/>
    </source>
</evidence>
<evidence type="ECO:0000256" key="5">
    <source>
        <dbReference type="ARBA" id="ARBA00022840"/>
    </source>
</evidence>
<dbReference type="Gene3D" id="3.40.50.300">
    <property type="entry name" value="P-loop containing nucleotide triphosphate hydrolases"/>
    <property type="match status" value="1"/>
</dbReference>
<dbReference type="Pfam" id="PF00005">
    <property type="entry name" value="ABC_tran"/>
    <property type="match status" value="1"/>
</dbReference>
<dbReference type="GO" id="GO:0005524">
    <property type="term" value="F:ATP binding"/>
    <property type="evidence" value="ECO:0007669"/>
    <property type="project" value="UniProtKB-KW"/>
</dbReference>
<dbReference type="OrthoDB" id="9776369at2"/>
<proteinExistence type="inferred from homology"/>
<keyword evidence="9" id="KW-1185">Reference proteome</keyword>
<keyword evidence="5 8" id="KW-0067">ATP-binding</keyword>
<dbReference type="PROSITE" id="PS00211">
    <property type="entry name" value="ABC_TRANSPORTER_1"/>
    <property type="match status" value="1"/>
</dbReference>
<evidence type="ECO:0000313" key="8">
    <source>
        <dbReference type="EMBL" id="SHH17116.1"/>
    </source>
</evidence>
<dbReference type="InterPro" id="IPR017871">
    <property type="entry name" value="ABC_transporter-like_CS"/>
</dbReference>
<keyword evidence="3" id="KW-1003">Cell membrane</keyword>
<evidence type="ECO:0000256" key="3">
    <source>
        <dbReference type="ARBA" id="ARBA00022475"/>
    </source>
</evidence>
<dbReference type="GO" id="GO:0015807">
    <property type="term" value="P:L-amino acid transport"/>
    <property type="evidence" value="ECO:0007669"/>
    <property type="project" value="TreeGrafter"/>
</dbReference>
<keyword evidence="2" id="KW-0813">Transport</keyword>
<keyword evidence="3" id="KW-0472">Membrane</keyword>
<dbReference type="GO" id="GO:0016887">
    <property type="term" value="F:ATP hydrolysis activity"/>
    <property type="evidence" value="ECO:0007669"/>
    <property type="project" value="InterPro"/>
</dbReference>
<accession>A0A1M5QTB5</accession>
<keyword evidence="6" id="KW-0029">Amino-acid transport</keyword>
<dbReference type="SMART" id="SM00382">
    <property type="entry name" value="AAA"/>
    <property type="match status" value="1"/>
</dbReference>
<dbReference type="GO" id="GO:0015658">
    <property type="term" value="F:branched-chain amino acid transmembrane transporter activity"/>
    <property type="evidence" value="ECO:0007669"/>
    <property type="project" value="TreeGrafter"/>
</dbReference>
<dbReference type="SUPFAM" id="SSF52540">
    <property type="entry name" value="P-loop containing nucleoside triphosphate hydrolases"/>
    <property type="match status" value="1"/>
</dbReference>
<dbReference type="CDD" id="cd03224">
    <property type="entry name" value="ABC_TM1139_LivF_branched"/>
    <property type="match status" value="1"/>
</dbReference>
<evidence type="ECO:0000256" key="4">
    <source>
        <dbReference type="ARBA" id="ARBA00022741"/>
    </source>
</evidence>
<protein>
    <submittedName>
        <fullName evidence="8">Amino acid/amide ABC transporter ATP-binding protein 2, HAAT family</fullName>
    </submittedName>
</protein>
<evidence type="ECO:0000256" key="6">
    <source>
        <dbReference type="ARBA" id="ARBA00022970"/>
    </source>
</evidence>
<dbReference type="AlphaFoldDB" id="A0A1M5QTB5"/>